<dbReference type="PIRSF" id="PIRSF016838">
    <property type="entry name" value="PafC"/>
    <property type="match status" value="1"/>
</dbReference>
<dbReference type="PANTHER" id="PTHR34580">
    <property type="match status" value="1"/>
</dbReference>
<feature type="domain" description="HTH deoR-type" evidence="3">
    <location>
        <begin position="3"/>
        <end position="58"/>
    </location>
</feature>
<sequence length="292" mass="33644">MRLDRLLGITVQLLASRKRVTAPELAQQFEVSVRTIYRDIDVLAQAGIPIVAHAGVEGGFEIMEQFALSKQLFSLAELSFLYQLLEKMEFQPSQAVRDKLAAIQPLVTEQANNQVLLSLSSHEQERSFIQSWLDALSKKKLVSFQYCDAKGNESERTVEPRNVLYEAGRWYGEGYCRSRKADRVFRLARMTDLVILKDSFIEREKQPDQAFVSLEMVHLRFSLEVEKRVREQFFEGVEAHKAWIDVQMPLYDELYAIQLCLSYGASAELIAPTRLRHVLLKELEAIKHKYEG</sequence>
<evidence type="ECO:0000313" key="4">
    <source>
        <dbReference type="EMBL" id="MBM7836815.1"/>
    </source>
</evidence>
<dbReference type="InterPro" id="IPR026881">
    <property type="entry name" value="WYL_dom"/>
</dbReference>
<keyword evidence="4" id="KW-0238">DNA-binding</keyword>
<keyword evidence="2" id="KW-0804">Transcription</keyword>
<reference evidence="4" key="1">
    <citation type="submission" date="2021-01" db="EMBL/GenBank/DDBJ databases">
        <title>Genomic Encyclopedia of Type Strains, Phase IV (KMG-IV): sequencing the most valuable type-strain genomes for metagenomic binning, comparative biology and taxonomic classification.</title>
        <authorList>
            <person name="Goeker M."/>
        </authorList>
    </citation>
    <scope>NUCLEOTIDE SEQUENCE</scope>
    <source>
        <strain evidence="4">DSM 21943</strain>
    </source>
</reference>
<evidence type="ECO:0000313" key="5">
    <source>
        <dbReference type="Proteomes" id="UP001179280"/>
    </source>
</evidence>
<accession>A0ABS2SMS5</accession>
<name>A0ABS2SMS5_9BACI</name>
<dbReference type="EMBL" id="JAFBCV010000001">
    <property type="protein sequence ID" value="MBM7836815.1"/>
    <property type="molecule type" value="Genomic_DNA"/>
</dbReference>
<dbReference type="Proteomes" id="UP001179280">
    <property type="component" value="Unassembled WGS sequence"/>
</dbReference>
<evidence type="ECO:0000259" key="3">
    <source>
        <dbReference type="PROSITE" id="PS51000"/>
    </source>
</evidence>
<dbReference type="Pfam" id="PF08279">
    <property type="entry name" value="HTH_11"/>
    <property type="match status" value="1"/>
</dbReference>
<keyword evidence="1" id="KW-0805">Transcription regulation</keyword>
<dbReference type="SUPFAM" id="SSF46785">
    <property type="entry name" value="Winged helix' DNA-binding domain"/>
    <property type="match status" value="1"/>
</dbReference>
<dbReference type="Gene3D" id="1.10.10.10">
    <property type="entry name" value="Winged helix-like DNA-binding domain superfamily/Winged helix DNA-binding domain"/>
    <property type="match status" value="1"/>
</dbReference>
<dbReference type="InterPro" id="IPR057727">
    <property type="entry name" value="WCX_dom"/>
</dbReference>
<dbReference type="InterPro" id="IPR013196">
    <property type="entry name" value="HTH_11"/>
</dbReference>
<gene>
    <name evidence="4" type="ORF">JOC54_000046</name>
</gene>
<comment type="caution">
    <text evidence="4">The sequence shown here is derived from an EMBL/GenBank/DDBJ whole genome shotgun (WGS) entry which is preliminary data.</text>
</comment>
<dbReference type="Pfam" id="PF13280">
    <property type="entry name" value="WYL"/>
    <property type="match status" value="1"/>
</dbReference>
<dbReference type="GO" id="GO:0003677">
    <property type="term" value="F:DNA binding"/>
    <property type="evidence" value="ECO:0007669"/>
    <property type="project" value="UniProtKB-KW"/>
</dbReference>
<protein>
    <submittedName>
        <fullName evidence="4">DNA-binding transcriptional regulator YafY</fullName>
    </submittedName>
</protein>
<dbReference type="PANTHER" id="PTHR34580:SF1">
    <property type="entry name" value="PROTEIN PAFC"/>
    <property type="match status" value="1"/>
</dbReference>
<dbReference type="InterPro" id="IPR036390">
    <property type="entry name" value="WH_DNA-bd_sf"/>
</dbReference>
<evidence type="ECO:0000256" key="2">
    <source>
        <dbReference type="ARBA" id="ARBA00023163"/>
    </source>
</evidence>
<dbReference type="InterPro" id="IPR036388">
    <property type="entry name" value="WH-like_DNA-bd_sf"/>
</dbReference>
<dbReference type="InterPro" id="IPR001034">
    <property type="entry name" value="DeoR_HTH"/>
</dbReference>
<organism evidence="4 5">
    <name type="scientific">Shouchella xiaoxiensis</name>
    <dbReference type="NCBI Taxonomy" id="766895"/>
    <lineage>
        <taxon>Bacteria</taxon>
        <taxon>Bacillati</taxon>
        <taxon>Bacillota</taxon>
        <taxon>Bacilli</taxon>
        <taxon>Bacillales</taxon>
        <taxon>Bacillaceae</taxon>
        <taxon>Shouchella</taxon>
    </lineage>
</organism>
<dbReference type="InterPro" id="IPR028349">
    <property type="entry name" value="PafC-like"/>
</dbReference>
<dbReference type="PROSITE" id="PS51000">
    <property type="entry name" value="HTH_DEOR_2"/>
    <property type="match status" value="1"/>
</dbReference>
<dbReference type="InterPro" id="IPR051534">
    <property type="entry name" value="CBASS_pafABC_assoc_protein"/>
</dbReference>
<evidence type="ECO:0000256" key="1">
    <source>
        <dbReference type="ARBA" id="ARBA00023015"/>
    </source>
</evidence>
<dbReference type="PROSITE" id="PS52050">
    <property type="entry name" value="WYL"/>
    <property type="match status" value="1"/>
</dbReference>
<keyword evidence="5" id="KW-1185">Reference proteome</keyword>
<proteinExistence type="predicted"/>
<dbReference type="RefSeq" id="WP_204463533.1">
    <property type="nucleotide sequence ID" value="NZ_JAFBCV010000001.1"/>
</dbReference>
<dbReference type="Pfam" id="PF25583">
    <property type="entry name" value="WCX"/>
    <property type="match status" value="1"/>
</dbReference>